<keyword evidence="2" id="KW-1185">Reference proteome</keyword>
<evidence type="ECO:0000313" key="1">
    <source>
        <dbReference type="EMBL" id="EJU03482.1"/>
    </source>
</evidence>
<dbReference type="RefSeq" id="XP_040630376.1">
    <property type="nucleotide sequence ID" value="XM_040772213.1"/>
</dbReference>
<reference evidence="1 2" key="1">
    <citation type="journal article" date="2012" name="Science">
        <title>The Paleozoic origin of enzymatic lignin decomposition reconstructed from 31 fungal genomes.</title>
        <authorList>
            <person name="Floudas D."/>
            <person name="Binder M."/>
            <person name="Riley R."/>
            <person name="Barry K."/>
            <person name="Blanchette R.A."/>
            <person name="Henrissat B."/>
            <person name="Martinez A.T."/>
            <person name="Otillar R."/>
            <person name="Spatafora J.W."/>
            <person name="Yadav J.S."/>
            <person name="Aerts A."/>
            <person name="Benoit I."/>
            <person name="Boyd A."/>
            <person name="Carlson A."/>
            <person name="Copeland A."/>
            <person name="Coutinho P.M."/>
            <person name="de Vries R.P."/>
            <person name="Ferreira P."/>
            <person name="Findley K."/>
            <person name="Foster B."/>
            <person name="Gaskell J."/>
            <person name="Glotzer D."/>
            <person name="Gorecki P."/>
            <person name="Heitman J."/>
            <person name="Hesse C."/>
            <person name="Hori C."/>
            <person name="Igarashi K."/>
            <person name="Jurgens J.A."/>
            <person name="Kallen N."/>
            <person name="Kersten P."/>
            <person name="Kohler A."/>
            <person name="Kuees U."/>
            <person name="Kumar T.K.A."/>
            <person name="Kuo A."/>
            <person name="LaButti K."/>
            <person name="Larrondo L.F."/>
            <person name="Lindquist E."/>
            <person name="Ling A."/>
            <person name="Lombard V."/>
            <person name="Lucas S."/>
            <person name="Lundell T."/>
            <person name="Martin R."/>
            <person name="McLaughlin D.J."/>
            <person name="Morgenstern I."/>
            <person name="Morin E."/>
            <person name="Murat C."/>
            <person name="Nagy L.G."/>
            <person name="Nolan M."/>
            <person name="Ohm R.A."/>
            <person name="Patyshakuliyeva A."/>
            <person name="Rokas A."/>
            <person name="Ruiz-Duenas F.J."/>
            <person name="Sabat G."/>
            <person name="Salamov A."/>
            <person name="Samejima M."/>
            <person name="Schmutz J."/>
            <person name="Slot J.C."/>
            <person name="St John F."/>
            <person name="Stenlid J."/>
            <person name="Sun H."/>
            <person name="Sun S."/>
            <person name="Syed K."/>
            <person name="Tsang A."/>
            <person name="Wiebenga A."/>
            <person name="Young D."/>
            <person name="Pisabarro A."/>
            <person name="Eastwood D.C."/>
            <person name="Martin F."/>
            <person name="Cullen D."/>
            <person name="Grigoriev I.V."/>
            <person name="Hibbett D.S."/>
        </authorList>
    </citation>
    <scope>NUCLEOTIDE SEQUENCE [LARGE SCALE GENOMIC DNA]</scope>
    <source>
        <strain evidence="1 2">DJM-731 SS1</strain>
    </source>
</reference>
<dbReference type="EMBL" id="JH795859">
    <property type="protein sequence ID" value="EJU03482.1"/>
    <property type="molecule type" value="Genomic_DNA"/>
</dbReference>
<organism evidence="1 2">
    <name type="scientific">Dacryopinax primogenitus (strain DJM 731)</name>
    <name type="common">Brown rot fungus</name>
    <dbReference type="NCBI Taxonomy" id="1858805"/>
    <lineage>
        <taxon>Eukaryota</taxon>
        <taxon>Fungi</taxon>
        <taxon>Dikarya</taxon>
        <taxon>Basidiomycota</taxon>
        <taxon>Agaricomycotina</taxon>
        <taxon>Dacrymycetes</taxon>
        <taxon>Dacrymycetales</taxon>
        <taxon>Dacrymycetaceae</taxon>
        <taxon>Dacryopinax</taxon>
    </lineage>
</organism>
<proteinExistence type="predicted"/>
<dbReference type="AlphaFoldDB" id="M5GBP2"/>
<dbReference type="GeneID" id="63687275"/>
<sequence length="64" mass="7392">MSSAYVGGDLKALETAVSFEHSFLVHHACGEREQTITKMRRTPTRLQMRPRKLRTTLRRASQTF</sequence>
<gene>
    <name evidence="1" type="ORF">DACRYDRAFT_21063</name>
</gene>
<evidence type="ECO:0000313" key="2">
    <source>
        <dbReference type="Proteomes" id="UP000030653"/>
    </source>
</evidence>
<dbReference type="HOGENOM" id="CLU_2867605_0_0_1"/>
<protein>
    <submittedName>
        <fullName evidence="1">Uncharacterized protein</fullName>
    </submittedName>
</protein>
<dbReference type="Proteomes" id="UP000030653">
    <property type="component" value="Unassembled WGS sequence"/>
</dbReference>
<name>M5GBP2_DACPD</name>
<accession>M5GBP2</accession>